<dbReference type="EMBL" id="AVOT02020244">
    <property type="protein sequence ID" value="MBW0508296.1"/>
    <property type="molecule type" value="Genomic_DNA"/>
</dbReference>
<keyword evidence="3" id="KW-1185">Reference proteome</keyword>
<feature type="region of interest" description="Disordered" evidence="1">
    <location>
        <begin position="1"/>
        <end position="45"/>
    </location>
</feature>
<feature type="compositionally biased region" description="Polar residues" evidence="1">
    <location>
        <begin position="1"/>
        <end position="17"/>
    </location>
</feature>
<gene>
    <name evidence="2" type="ORF">O181_048011</name>
</gene>
<protein>
    <submittedName>
        <fullName evidence="2">Uncharacterized protein</fullName>
    </submittedName>
</protein>
<dbReference type="Proteomes" id="UP000765509">
    <property type="component" value="Unassembled WGS sequence"/>
</dbReference>
<evidence type="ECO:0000313" key="3">
    <source>
        <dbReference type="Proteomes" id="UP000765509"/>
    </source>
</evidence>
<dbReference type="AlphaFoldDB" id="A0A9Q3DX68"/>
<reference evidence="2" key="1">
    <citation type="submission" date="2021-03" db="EMBL/GenBank/DDBJ databases">
        <title>Draft genome sequence of rust myrtle Austropuccinia psidii MF-1, a brazilian biotype.</title>
        <authorList>
            <person name="Quecine M.C."/>
            <person name="Pachon D.M.R."/>
            <person name="Bonatelli M.L."/>
            <person name="Correr F.H."/>
            <person name="Franceschini L.M."/>
            <person name="Leite T.F."/>
            <person name="Margarido G.R.A."/>
            <person name="Almeida C.A."/>
            <person name="Ferrarezi J.A."/>
            <person name="Labate C.A."/>
        </authorList>
    </citation>
    <scope>NUCLEOTIDE SEQUENCE</scope>
    <source>
        <strain evidence="2">MF-1</strain>
    </source>
</reference>
<accession>A0A9Q3DX68</accession>
<evidence type="ECO:0000256" key="1">
    <source>
        <dbReference type="SAM" id="MobiDB-lite"/>
    </source>
</evidence>
<sequence>MTIQHSHPARQTRSQARAQPVITPTPEAPLDGTPAVPQLRDKLDRRPILEGRKRAKKLKFIFRSGWPISRTFKDHFQRSWGRW</sequence>
<evidence type="ECO:0000313" key="2">
    <source>
        <dbReference type="EMBL" id="MBW0508296.1"/>
    </source>
</evidence>
<comment type="caution">
    <text evidence="2">The sequence shown here is derived from an EMBL/GenBank/DDBJ whole genome shotgun (WGS) entry which is preliminary data.</text>
</comment>
<organism evidence="2 3">
    <name type="scientific">Austropuccinia psidii MF-1</name>
    <dbReference type="NCBI Taxonomy" id="1389203"/>
    <lineage>
        <taxon>Eukaryota</taxon>
        <taxon>Fungi</taxon>
        <taxon>Dikarya</taxon>
        <taxon>Basidiomycota</taxon>
        <taxon>Pucciniomycotina</taxon>
        <taxon>Pucciniomycetes</taxon>
        <taxon>Pucciniales</taxon>
        <taxon>Sphaerophragmiaceae</taxon>
        <taxon>Austropuccinia</taxon>
    </lineage>
</organism>
<name>A0A9Q3DX68_9BASI</name>
<proteinExistence type="predicted"/>